<dbReference type="InterPro" id="IPR025502">
    <property type="entry name" value="TldD"/>
</dbReference>
<accession>A0A8J7YTD1</accession>
<reference evidence="8" key="1">
    <citation type="submission" date="2021-05" db="EMBL/GenBank/DDBJ databases">
        <title>Genomic insights into ecological role and evolution of a novel Thermoplasmata order Candidatus Sysuiplasmatales.</title>
        <authorList>
            <person name="Yuan Y."/>
        </authorList>
    </citation>
    <scope>NUCLEOTIDE SEQUENCE</scope>
    <source>
        <strain evidence="8">TUT19-bin139</strain>
    </source>
</reference>
<dbReference type="Gene3D" id="3.30.2290.10">
    <property type="entry name" value="PmbA/TldD superfamily"/>
    <property type="match status" value="1"/>
</dbReference>
<comment type="caution">
    <text evidence="8">The sequence shown here is derived from an EMBL/GenBank/DDBJ whole genome shotgun (WGS) entry which is preliminary data.</text>
</comment>
<gene>
    <name evidence="8" type="ORF">KIY12_03425</name>
</gene>
<keyword evidence="3" id="KW-0378">Hydrolase</keyword>
<evidence type="ECO:0000256" key="1">
    <source>
        <dbReference type="ARBA" id="ARBA00005836"/>
    </source>
</evidence>
<dbReference type="GO" id="GO:0005829">
    <property type="term" value="C:cytosol"/>
    <property type="evidence" value="ECO:0007669"/>
    <property type="project" value="TreeGrafter"/>
</dbReference>
<evidence type="ECO:0000256" key="4">
    <source>
        <dbReference type="ARBA" id="ARBA00023049"/>
    </source>
</evidence>
<dbReference type="SUPFAM" id="SSF111283">
    <property type="entry name" value="Putative modulator of DNA gyrase, PmbA/TldD"/>
    <property type="match status" value="1"/>
</dbReference>
<dbReference type="AlphaFoldDB" id="A0A8J7YTD1"/>
<comment type="similarity">
    <text evidence="1">Belongs to the peptidase U62 family.</text>
</comment>
<proteinExistence type="inferred from homology"/>
<dbReference type="InterPro" id="IPR045569">
    <property type="entry name" value="Metalloprtase-TldD/E_C"/>
</dbReference>
<dbReference type="InterPro" id="IPR045570">
    <property type="entry name" value="Metalloprtase-TldD/E_cen_dom"/>
</dbReference>
<name>A0A8J7YTD1_9ARCH</name>
<dbReference type="InterPro" id="IPR036059">
    <property type="entry name" value="TldD/PmbA_sf"/>
</dbReference>
<dbReference type="InterPro" id="IPR035068">
    <property type="entry name" value="TldD/PmbA_N"/>
</dbReference>
<dbReference type="Pfam" id="PF01523">
    <property type="entry name" value="PmbA_TldD_1st"/>
    <property type="match status" value="1"/>
</dbReference>
<protein>
    <submittedName>
        <fullName evidence="8">TldD/PmbA family protein</fullName>
    </submittedName>
</protein>
<organism evidence="8 9">
    <name type="scientific">Candidatus Sysuiplasma superficiale</name>
    <dbReference type="NCBI Taxonomy" id="2823368"/>
    <lineage>
        <taxon>Archaea</taxon>
        <taxon>Methanobacteriati</taxon>
        <taxon>Thermoplasmatota</taxon>
        <taxon>Thermoplasmata</taxon>
        <taxon>Candidatus Sysuiplasmatales</taxon>
        <taxon>Candidatus Sysuiplasmataceae</taxon>
        <taxon>Candidatus Sysuiplasma</taxon>
    </lineage>
</organism>
<dbReference type="PANTHER" id="PTHR30624:SF11">
    <property type="entry name" value="ZINC-DEPENDENT PROTEASE, TLDD_PMBA FAMILY"/>
    <property type="match status" value="1"/>
</dbReference>
<feature type="domain" description="Metalloprotease TldD/E C-terminal" evidence="6">
    <location>
        <begin position="236"/>
        <end position="473"/>
    </location>
</feature>
<keyword evidence="2" id="KW-0645">Protease</keyword>
<dbReference type="Pfam" id="PF19289">
    <property type="entry name" value="PmbA_TldD_3rd"/>
    <property type="match status" value="1"/>
</dbReference>
<evidence type="ECO:0000259" key="7">
    <source>
        <dbReference type="Pfam" id="PF19290"/>
    </source>
</evidence>
<dbReference type="Proteomes" id="UP000750197">
    <property type="component" value="Unassembled WGS sequence"/>
</dbReference>
<evidence type="ECO:0000313" key="9">
    <source>
        <dbReference type="Proteomes" id="UP000750197"/>
    </source>
</evidence>
<evidence type="ECO:0000256" key="2">
    <source>
        <dbReference type="ARBA" id="ARBA00022670"/>
    </source>
</evidence>
<dbReference type="GO" id="GO:0008237">
    <property type="term" value="F:metallopeptidase activity"/>
    <property type="evidence" value="ECO:0007669"/>
    <property type="project" value="UniProtKB-KW"/>
</dbReference>
<dbReference type="Pfam" id="PF19290">
    <property type="entry name" value="PmbA_TldD_2nd"/>
    <property type="match status" value="1"/>
</dbReference>
<dbReference type="InterPro" id="IPR002510">
    <property type="entry name" value="Metalloprtase-TldD/E_N"/>
</dbReference>
<dbReference type="GO" id="GO:0006508">
    <property type="term" value="P:proteolysis"/>
    <property type="evidence" value="ECO:0007669"/>
    <property type="project" value="UniProtKB-KW"/>
</dbReference>
<dbReference type="InterPro" id="IPR051463">
    <property type="entry name" value="Peptidase_U62_metallo"/>
</dbReference>
<sequence>MSQTDQEGFDLAEKALKMSSHGKVVYASATYRSSRTLQMIFRNGSLSVISPDLDYGVAVTVVTGSGKGFSSTNTLNTAGVRRAVSRAISMARSCSTAVPSPLSGKAEKDEWRTEEKIPLNSLDERQKIDMVSTIDRAVASATDLRTFRQIFLTERLDTKYYTDSEGTRIIAYDPKLVIHYFIRAVKGADSEQVHRTMGFSGGYEAFEKLQVEKQAVDDTRALKKMLENGRTAKRERLDVVCGSEVTGIACHESCGHPMEADRIMGREASQAGKSFVDIKSIGERIGSEMVTIVDDPTIPGSYGYYQYDDEGIRARRRVLYRNGQINEFLQNRESGSKSGFGSNGAGRAASYDMEPLVRMANTFLLPGEFDDSEIIGDVRKGILINGFTEWNIDDRRFNQKYVGREAYLIENGELTVPVRSPTLEITTRGFWSSVDAVGKDVRFFGGSCGKGDPMQGMAVDMGGPMIRLRNIVIK</sequence>
<keyword evidence="4" id="KW-0482">Metalloprotease</keyword>
<dbReference type="EMBL" id="JAHEAC010000019">
    <property type="protein sequence ID" value="MBX8643757.1"/>
    <property type="molecule type" value="Genomic_DNA"/>
</dbReference>
<feature type="domain" description="Metalloprotease TldD/E central" evidence="7">
    <location>
        <begin position="118"/>
        <end position="221"/>
    </location>
</feature>
<feature type="domain" description="Metalloprotease TldD/E N-terminal" evidence="5">
    <location>
        <begin position="31"/>
        <end position="91"/>
    </location>
</feature>
<evidence type="ECO:0000313" key="8">
    <source>
        <dbReference type="EMBL" id="MBX8643757.1"/>
    </source>
</evidence>
<dbReference type="PANTHER" id="PTHR30624">
    <property type="entry name" value="UNCHARACTERIZED PROTEIN TLDD AND PMBA"/>
    <property type="match status" value="1"/>
</dbReference>
<evidence type="ECO:0000259" key="6">
    <source>
        <dbReference type="Pfam" id="PF19289"/>
    </source>
</evidence>
<evidence type="ECO:0000259" key="5">
    <source>
        <dbReference type="Pfam" id="PF01523"/>
    </source>
</evidence>
<evidence type="ECO:0000256" key="3">
    <source>
        <dbReference type="ARBA" id="ARBA00022801"/>
    </source>
</evidence>
<dbReference type="PIRSF" id="PIRSF004919">
    <property type="entry name" value="TldD"/>
    <property type="match status" value="1"/>
</dbReference>